<evidence type="ECO:0000256" key="1">
    <source>
        <dbReference type="SAM" id="MobiDB-lite"/>
    </source>
</evidence>
<feature type="region of interest" description="Disordered" evidence="1">
    <location>
        <begin position="19"/>
        <end position="44"/>
    </location>
</feature>
<dbReference type="Proteomes" id="UP000218807">
    <property type="component" value="Unassembled WGS sequence"/>
</dbReference>
<comment type="caution">
    <text evidence="2">The sequence shown here is derived from an EMBL/GenBank/DDBJ whole genome shotgun (WGS) entry which is preliminary data.</text>
</comment>
<keyword evidence="3" id="KW-1185">Reference proteome</keyword>
<gene>
    <name evidence="2" type="ORF">CPT34_08880</name>
</gene>
<dbReference type="EMBL" id="NXDM01000007">
    <property type="protein sequence ID" value="PCK81330.1"/>
    <property type="molecule type" value="Genomic_DNA"/>
</dbReference>
<evidence type="ECO:0000313" key="2">
    <source>
        <dbReference type="EMBL" id="PCK81330.1"/>
    </source>
</evidence>
<accession>A0A2A5KWC9</accession>
<organism evidence="2 3">
    <name type="scientific">Rhizobium sophoriradicis</name>
    <dbReference type="NCBI Taxonomy" id="1535245"/>
    <lineage>
        <taxon>Bacteria</taxon>
        <taxon>Pseudomonadati</taxon>
        <taxon>Pseudomonadota</taxon>
        <taxon>Alphaproteobacteria</taxon>
        <taxon>Hyphomicrobiales</taxon>
        <taxon>Rhizobiaceae</taxon>
        <taxon>Rhizobium/Agrobacterium group</taxon>
        <taxon>Rhizobium</taxon>
    </lineage>
</organism>
<protein>
    <submittedName>
        <fullName evidence="2">Uncharacterized protein</fullName>
    </submittedName>
</protein>
<dbReference type="AlphaFoldDB" id="A0A2A5KWC9"/>
<reference evidence="2 3" key="1">
    <citation type="submission" date="2017-09" db="EMBL/GenBank/DDBJ databases">
        <title>Comparative genomics of rhizobia isolated from Phaseolus vulgaris in China.</title>
        <authorList>
            <person name="Tong W."/>
        </authorList>
    </citation>
    <scope>NUCLEOTIDE SEQUENCE [LARGE SCALE GENOMIC DNA]</scope>
    <source>
        <strain evidence="2 3">L101</strain>
    </source>
</reference>
<sequence>MPYETLARDGEVAAYPLLRARGGPKDGSRPVARPQWGRQADEGCSVQEVDVSSIPTTIELSSTIDRMENVYRRQDEARALFDVYEKLCQRFEQDLADERDLLLSKAAALMMIKYSVEQTGSHPSRG</sequence>
<proteinExistence type="predicted"/>
<name>A0A2A5KWC9_9HYPH</name>
<evidence type="ECO:0000313" key="3">
    <source>
        <dbReference type="Proteomes" id="UP000218807"/>
    </source>
</evidence>